<dbReference type="GO" id="GO:0051301">
    <property type="term" value="P:cell division"/>
    <property type="evidence" value="ECO:0007669"/>
    <property type="project" value="UniProtKB-KW"/>
</dbReference>
<name>A0A3G9GC41_9NEIS</name>
<dbReference type="InterPro" id="IPR006094">
    <property type="entry name" value="Oxid_FAD_bind_N"/>
</dbReference>
<keyword evidence="7 19" id="KW-0963">Cytoplasm</keyword>
<dbReference type="InterPro" id="IPR036635">
    <property type="entry name" value="MurB_C_sf"/>
</dbReference>
<comment type="similarity">
    <text evidence="19">Belongs to the MurB family.</text>
</comment>
<dbReference type="InterPro" id="IPR016166">
    <property type="entry name" value="FAD-bd_PCMH"/>
</dbReference>
<comment type="catalytic activity">
    <reaction evidence="18 19">
        <text>UDP-N-acetyl-alpha-D-muramate + NADP(+) = UDP-N-acetyl-3-O-(1-carboxyvinyl)-alpha-D-glucosamine + NADPH + H(+)</text>
        <dbReference type="Rhea" id="RHEA:12248"/>
        <dbReference type="ChEBI" id="CHEBI:15378"/>
        <dbReference type="ChEBI" id="CHEBI:57783"/>
        <dbReference type="ChEBI" id="CHEBI:58349"/>
        <dbReference type="ChEBI" id="CHEBI:68483"/>
        <dbReference type="ChEBI" id="CHEBI:70757"/>
        <dbReference type="EC" id="1.3.1.98"/>
    </reaction>
</comment>
<dbReference type="STRING" id="332411.VI06_12190"/>
<sequence>MMTLCMQSQVSLKPHNTFGMDVSAAHFCQLDDLARLPALLADKHYQQGPVLWLGGGSNLLLTQDYPGLVVKLALRGIRVLQDHGDSLLVEAAAGENWHDFVRYCLQQGWYGLENLSLIPGTVGACPVQNIGAYGVEVKDRIAQVVCADLQANGTPVVLENTDCRFAYRDSVFKHEAAGRLLVTAVRFRLSRQPQLKTAYGDIQQELDKRGISQPTPLDVSDVVMAIRASKLPNPAELGNAGSFFKNPVIGQAQADELLQRFPALPHYPAGAGKVKLAAGWLIDQAGLKGYRQGDAAVHERQALVLVNHGAASGSQMWALACHVQDTVRQRYGVELEAEPLVL</sequence>
<keyword evidence="13 19" id="KW-0573">Peptidoglycan synthesis</keyword>
<keyword evidence="9 19" id="KW-0285">Flavoprotein</keyword>
<dbReference type="EC" id="1.3.1.98" evidence="5 19"/>
<evidence type="ECO:0000256" key="2">
    <source>
        <dbReference type="ARBA" id="ARBA00003921"/>
    </source>
</evidence>
<dbReference type="NCBIfam" id="TIGR00179">
    <property type="entry name" value="murB"/>
    <property type="match status" value="1"/>
</dbReference>
<feature type="active site" description="Proton donor" evidence="19">
    <location>
        <position position="242"/>
    </location>
</feature>
<evidence type="ECO:0000256" key="8">
    <source>
        <dbReference type="ARBA" id="ARBA00022618"/>
    </source>
</evidence>
<evidence type="ECO:0000256" key="10">
    <source>
        <dbReference type="ARBA" id="ARBA00022827"/>
    </source>
</evidence>
<comment type="subcellular location">
    <subcellularLocation>
        <location evidence="3 19">Cytoplasm</location>
    </subcellularLocation>
</comment>
<dbReference type="PANTHER" id="PTHR21071">
    <property type="entry name" value="UDP-N-ACETYLENOLPYRUVOYLGLUCOSAMINE REDUCTASE"/>
    <property type="match status" value="1"/>
</dbReference>
<organism evidence="21 22">
    <name type="scientific">Aquitalea magnusonii</name>
    <dbReference type="NCBI Taxonomy" id="332411"/>
    <lineage>
        <taxon>Bacteria</taxon>
        <taxon>Pseudomonadati</taxon>
        <taxon>Pseudomonadota</taxon>
        <taxon>Betaproteobacteria</taxon>
        <taxon>Neisseriales</taxon>
        <taxon>Chromobacteriaceae</taxon>
        <taxon>Aquitalea</taxon>
    </lineage>
</organism>
<dbReference type="GO" id="GO:0005829">
    <property type="term" value="C:cytosol"/>
    <property type="evidence" value="ECO:0007669"/>
    <property type="project" value="TreeGrafter"/>
</dbReference>
<dbReference type="Gene3D" id="3.90.78.10">
    <property type="entry name" value="UDP-N-acetylenolpyruvoylglucosamine reductase, C-terminal domain"/>
    <property type="match status" value="1"/>
</dbReference>
<dbReference type="NCBIfam" id="NF000755">
    <property type="entry name" value="PRK00046.1"/>
    <property type="match status" value="1"/>
</dbReference>
<evidence type="ECO:0000259" key="20">
    <source>
        <dbReference type="PROSITE" id="PS51387"/>
    </source>
</evidence>
<dbReference type="Pfam" id="PF01565">
    <property type="entry name" value="FAD_binding_4"/>
    <property type="match status" value="1"/>
</dbReference>
<feature type="domain" description="FAD-binding PCMH-type" evidence="20">
    <location>
        <begin position="20"/>
        <end position="192"/>
    </location>
</feature>
<evidence type="ECO:0000256" key="19">
    <source>
        <dbReference type="HAMAP-Rule" id="MF_00037"/>
    </source>
</evidence>
<comment type="cofactor">
    <cofactor evidence="1 19">
        <name>FAD</name>
        <dbReference type="ChEBI" id="CHEBI:57692"/>
    </cofactor>
</comment>
<dbReference type="InterPro" id="IPR016169">
    <property type="entry name" value="FAD-bd_PCMH_sub2"/>
</dbReference>
<keyword evidence="14 19" id="KW-0560">Oxidoreductase</keyword>
<evidence type="ECO:0000256" key="6">
    <source>
        <dbReference type="ARBA" id="ARBA00015188"/>
    </source>
</evidence>
<dbReference type="Gene3D" id="3.30.465.10">
    <property type="match status" value="1"/>
</dbReference>
<dbReference type="GO" id="GO:0071949">
    <property type="term" value="F:FAD binding"/>
    <property type="evidence" value="ECO:0007669"/>
    <property type="project" value="InterPro"/>
</dbReference>
<keyword evidence="10 19" id="KW-0274">FAD</keyword>
<keyword evidence="15 19" id="KW-0131">Cell cycle</keyword>
<evidence type="ECO:0000256" key="12">
    <source>
        <dbReference type="ARBA" id="ARBA00022960"/>
    </source>
</evidence>
<accession>A0A3G9GC41</accession>
<comment type="function">
    <text evidence="2 19">Cell wall formation.</text>
</comment>
<dbReference type="GO" id="GO:0071555">
    <property type="term" value="P:cell wall organization"/>
    <property type="evidence" value="ECO:0007669"/>
    <property type="project" value="UniProtKB-KW"/>
</dbReference>
<keyword evidence="12 19" id="KW-0133">Cell shape</keyword>
<keyword evidence="11 19" id="KW-0521">NADP</keyword>
<evidence type="ECO:0000256" key="4">
    <source>
        <dbReference type="ARBA" id="ARBA00004752"/>
    </source>
</evidence>
<evidence type="ECO:0000256" key="9">
    <source>
        <dbReference type="ARBA" id="ARBA00022630"/>
    </source>
</evidence>
<evidence type="ECO:0000256" key="13">
    <source>
        <dbReference type="ARBA" id="ARBA00022984"/>
    </source>
</evidence>
<dbReference type="Proteomes" id="UP000198290">
    <property type="component" value="Chromosome"/>
</dbReference>
<dbReference type="InterPro" id="IPR003170">
    <property type="entry name" value="MurB"/>
</dbReference>
<dbReference type="EMBL" id="AP018823">
    <property type="protein sequence ID" value="BBF84299.1"/>
    <property type="molecule type" value="Genomic_DNA"/>
</dbReference>
<dbReference type="GO" id="GO:0008762">
    <property type="term" value="F:UDP-N-acetylmuramate dehydrogenase activity"/>
    <property type="evidence" value="ECO:0007669"/>
    <property type="project" value="UniProtKB-UniRule"/>
</dbReference>
<dbReference type="GO" id="GO:0009252">
    <property type="term" value="P:peptidoglycan biosynthetic process"/>
    <property type="evidence" value="ECO:0007669"/>
    <property type="project" value="UniProtKB-UniRule"/>
</dbReference>
<keyword evidence="22" id="KW-1185">Reference proteome</keyword>
<evidence type="ECO:0000256" key="15">
    <source>
        <dbReference type="ARBA" id="ARBA00023306"/>
    </source>
</evidence>
<dbReference type="Gene3D" id="3.30.43.10">
    <property type="entry name" value="Uridine Diphospho-n-acetylenolpyruvylglucosamine Reductase, domain 2"/>
    <property type="match status" value="1"/>
</dbReference>
<dbReference type="InterPro" id="IPR016167">
    <property type="entry name" value="FAD-bd_PCMH_sub1"/>
</dbReference>
<dbReference type="InterPro" id="IPR036318">
    <property type="entry name" value="FAD-bd_PCMH-like_sf"/>
</dbReference>
<comment type="pathway">
    <text evidence="4 19">Cell wall biogenesis; peptidoglycan biosynthesis.</text>
</comment>
<reference evidence="21 22" key="2">
    <citation type="journal article" date="2017" name="Genome Announc.">
        <title>Draft genome sequence of Aquitalea magnusonii strain H3, a plant growth-promoting bacterium of duckweed Lemna minor.</title>
        <authorList>
            <person name="Ishizawa H."/>
            <person name="Kuroda M."/>
            <person name="Ike M."/>
        </authorList>
    </citation>
    <scope>NUCLEOTIDE SEQUENCE [LARGE SCALE GENOMIC DNA]</scope>
    <source>
        <strain evidence="21 22">H3</strain>
    </source>
</reference>
<feature type="active site" evidence="19">
    <location>
        <position position="338"/>
    </location>
</feature>
<evidence type="ECO:0000256" key="17">
    <source>
        <dbReference type="ARBA" id="ARBA00031026"/>
    </source>
</evidence>
<protein>
    <recommendedName>
        <fullName evidence="6 19">UDP-N-acetylenolpyruvoylglucosamine reductase</fullName>
        <ecNumber evidence="5 19">1.3.1.98</ecNumber>
    </recommendedName>
    <alternativeName>
        <fullName evidence="17 19">UDP-N-acetylmuramate dehydrogenase</fullName>
    </alternativeName>
</protein>
<dbReference type="KEGG" id="amah:DLM_0646"/>
<dbReference type="NCBIfam" id="NF010478">
    <property type="entry name" value="PRK13903.1"/>
    <property type="match status" value="1"/>
</dbReference>
<reference evidence="22" key="1">
    <citation type="journal article" date="2017" name="Biotechnol. Biofuels">
        <title>Evaluation of environmental bacterial communities as a factor affecting the growth of duckweed Lemna minor.</title>
        <authorList>
            <person name="Ishizawa H."/>
            <person name="Kuroda M."/>
            <person name="Morikawa M."/>
            <person name="Ike M."/>
        </authorList>
    </citation>
    <scope>NUCLEOTIDE SEQUENCE [LARGE SCALE GENOMIC DNA]</scope>
    <source>
        <strain evidence="22">H3</strain>
    </source>
</reference>
<evidence type="ECO:0000256" key="14">
    <source>
        <dbReference type="ARBA" id="ARBA00023002"/>
    </source>
</evidence>
<evidence type="ECO:0000256" key="7">
    <source>
        <dbReference type="ARBA" id="ARBA00022490"/>
    </source>
</evidence>
<reference evidence="22" key="3">
    <citation type="journal article" date="2017" name="Plant Physiol. Biochem.">
        <title>Differential oxidative and antioxidative response of duckweed Lemna minor toward plant growth promoting/inhibiting bacteria.</title>
        <authorList>
            <person name="Ishizawa H."/>
            <person name="Kuroda M."/>
            <person name="Morikawa M."/>
            <person name="Ike M."/>
        </authorList>
    </citation>
    <scope>NUCLEOTIDE SEQUENCE [LARGE SCALE GENOMIC DNA]</scope>
    <source>
        <strain evidence="22">H3</strain>
    </source>
</reference>
<evidence type="ECO:0000256" key="5">
    <source>
        <dbReference type="ARBA" id="ARBA00012518"/>
    </source>
</evidence>
<evidence type="ECO:0000313" key="21">
    <source>
        <dbReference type="EMBL" id="BBF84299.1"/>
    </source>
</evidence>
<dbReference type="SUPFAM" id="SSF56194">
    <property type="entry name" value="Uridine diphospho-N-Acetylenolpyruvylglucosamine reductase, MurB, C-terminal domain"/>
    <property type="match status" value="1"/>
</dbReference>
<proteinExistence type="inferred from homology"/>
<feature type="active site" evidence="19">
    <location>
        <position position="168"/>
    </location>
</feature>
<dbReference type="PROSITE" id="PS51387">
    <property type="entry name" value="FAD_PCMH"/>
    <property type="match status" value="1"/>
</dbReference>
<dbReference type="GO" id="GO:0008360">
    <property type="term" value="P:regulation of cell shape"/>
    <property type="evidence" value="ECO:0007669"/>
    <property type="project" value="UniProtKB-KW"/>
</dbReference>
<dbReference type="UniPathway" id="UPA00219"/>
<dbReference type="InterPro" id="IPR011601">
    <property type="entry name" value="MurB_C"/>
</dbReference>
<dbReference type="PANTHER" id="PTHR21071:SF4">
    <property type="entry name" value="UDP-N-ACETYLENOLPYRUVOYLGLUCOSAMINE REDUCTASE"/>
    <property type="match status" value="1"/>
</dbReference>
<dbReference type="SUPFAM" id="SSF56176">
    <property type="entry name" value="FAD-binding/transporter-associated domain-like"/>
    <property type="match status" value="1"/>
</dbReference>
<evidence type="ECO:0000256" key="16">
    <source>
        <dbReference type="ARBA" id="ARBA00023316"/>
    </source>
</evidence>
<evidence type="ECO:0000256" key="11">
    <source>
        <dbReference type="ARBA" id="ARBA00022857"/>
    </source>
</evidence>
<keyword evidence="16 19" id="KW-0961">Cell wall biogenesis/degradation</keyword>
<gene>
    <name evidence="19" type="primary">murB</name>
    <name evidence="21" type="ORF">DLM_0646</name>
</gene>
<dbReference type="HAMAP" id="MF_00037">
    <property type="entry name" value="MurB"/>
    <property type="match status" value="1"/>
</dbReference>
<evidence type="ECO:0000313" key="22">
    <source>
        <dbReference type="Proteomes" id="UP000198290"/>
    </source>
</evidence>
<evidence type="ECO:0000256" key="1">
    <source>
        <dbReference type="ARBA" id="ARBA00001974"/>
    </source>
</evidence>
<dbReference type="Pfam" id="PF02873">
    <property type="entry name" value="MurB_C"/>
    <property type="match status" value="1"/>
</dbReference>
<dbReference type="AlphaFoldDB" id="A0A3G9GC41"/>
<keyword evidence="8 19" id="KW-0132">Cell division</keyword>
<evidence type="ECO:0000256" key="18">
    <source>
        <dbReference type="ARBA" id="ARBA00048914"/>
    </source>
</evidence>
<evidence type="ECO:0000256" key="3">
    <source>
        <dbReference type="ARBA" id="ARBA00004496"/>
    </source>
</evidence>